<dbReference type="EMBL" id="LSMT01001541">
    <property type="protein sequence ID" value="PFX12165.1"/>
    <property type="molecule type" value="Genomic_DNA"/>
</dbReference>
<name>A0A2B4R7B5_STYPI</name>
<protein>
    <submittedName>
        <fullName evidence="2">Uncharacterized protein</fullName>
    </submittedName>
</protein>
<dbReference type="InterPro" id="IPR025051">
    <property type="entry name" value="DUF3990"/>
</dbReference>
<evidence type="ECO:0000313" key="2">
    <source>
        <dbReference type="EMBL" id="PFX12165.1"/>
    </source>
</evidence>
<keyword evidence="3" id="KW-1185">Reference proteome</keyword>
<evidence type="ECO:0000313" key="3">
    <source>
        <dbReference type="Proteomes" id="UP000225706"/>
    </source>
</evidence>
<evidence type="ECO:0000256" key="1">
    <source>
        <dbReference type="SAM" id="MobiDB-lite"/>
    </source>
</evidence>
<dbReference type="Pfam" id="PF13151">
    <property type="entry name" value="DUF3990"/>
    <property type="match status" value="1"/>
</dbReference>
<organism evidence="2 3">
    <name type="scientific">Stylophora pistillata</name>
    <name type="common">Smooth cauliflower coral</name>
    <dbReference type="NCBI Taxonomy" id="50429"/>
    <lineage>
        <taxon>Eukaryota</taxon>
        <taxon>Metazoa</taxon>
        <taxon>Cnidaria</taxon>
        <taxon>Anthozoa</taxon>
        <taxon>Hexacorallia</taxon>
        <taxon>Scleractinia</taxon>
        <taxon>Astrocoeniina</taxon>
        <taxon>Pocilloporidae</taxon>
        <taxon>Stylophora</taxon>
    </lineage>
</organism>
<feature type="region of interest" description="Disordered" evidence="1">
    <location>
        <begin position="39"/>
        <end position="60"/>
    </location>
</feature>
<dbReference type="AlphaFoldDB" id="A0A2B4R7B5"/>
<comment type="caution">
    <text evidence="2">The sequence shown here is derived from an EMBL/GenBank/DDBJ whole genome shotgun (WGS) entry which is preliminary data.</text>
</comment>
<dbReference type="Gene3D" id="3.90.175.10">
    <property type="entry name" value="Diphtheria Toxin, domain 1"/>
    <property type="match status" value="1"/>
</dbReference>
<dbReference type="Proteomes" id="UP000225706">
    <property type="component" value="Unassembled WGS sequence"/>
</dbReference>
<dbReference type="SUPFAM" id="SSF56399">
    <property type="entry name" value="ADP-ribosylation"/>
    <property type="match status" value="1"/>
</dbReference>
<proteinExistence type="predicted"/>
<dbReference type="OrthoDB" id="2326767at2759"/>
<accession>A0A2B4R7B5</accession>
<gene>
    <name evidence="2" type="ORF">AWC38_SpisGene23916</name>
</gene>
<sequence>MAVACERRIPNHVFQSIGLEVEKLAPRYIDDEFFQDEETAASSDEDEVMDDEESCEEESEKDVPVVLLELEYLSLVLKLWLRQISRFQQSDKYPDLEHAILRTQEHAIEPLKDFLKSNEEKNSEELWSEESMCEFYCKSLGAELDKLVQEKKDANFEMSDEDCARVNKTVLLCFRLGLKLDFLDRLKDMSPKSRNHRSLRQWVVIFLRNNYTALNSTDKSSLSKKLLDDIGFDPLSSAAEKILTRARSEIREHVTDPSEWAEFYIEDEFKYSLSFFGKFPFESNKTNEWFGLSPSDCKLYKEDPLRDVITANVVAKENETSITKELLSGISASPNSQLLFHGTDHQSALDILNGRGIYLSAGSQKRDFSSGKGFYLTDNITSALDWAKCKTVKPAILIFQLRDFSSNNKTRRFSLNAPEDLQKWREIVSSFRSGKPSVKIEQILSEYDLIEGPVATFGRQSDGQFVFEPQPSSYQTLSVLRSKQFWRTKLKDNLEHQGTNNVQGQIYEHIFAPFGGYCGYYPSKSFQCVGKMFTNSMPFRAWKVHFSGFSDMIL</sequence>
<reference evidence="3" key="1">
    <citation type="journal article" date="2017" name="bioRxiv">
        <title>Comparative analysis of the genomes of Stylophora pistillata and Acropora digitifera provides evidence for extensive differences between species of corals.</title>
        <authorList>
            <person name="Voolstra C.R."/>
            <person name="Li Y."/>
            <person name="Liew Y.J."/>
            <person name="Baumgarten S."/>
            <person name="Zoccola D."/>
            <person name="Flot J.-F."/>
            <person name="Tambutte S."/>
            <person name="Allemand D."/>
            <person name="Aranda M."/>
        </authorList>
    </citation>
    <scope>NUCLEOTIDE SEQUENCE [LARGE SCALE GENOMIC DNA]</scope>
</reference>